<evidence type="ECO:0000256" key="4">
    <source>
        <dbReference type="ARBA" id="ARBA00023163"/>
    </source>
</evidence>
<keyword evidence="2" id="KW-0805">Transcription regulation</keyword>
<evidence type="ECO:0000256" key="2">
    <source>
        <dbReference type="ARBA" id="ARBA00023015"/>
    </source>
</evidence>
<dbReference type="Gene3D" id="3.40.190.10">
    <property type="entry name" value="Periplasmic binding protein-like II"/>
    <property type="match status" value="2"/>
</dbReference>
<dbReference type="PANTHER" id="PTHR30118:SF15">
    <property type="entry name" value="TRANSCRIPTIONAL REGULATORY PROTEIN"/>
    <property type="match status" value="1"/>
</dbReference>
<name>B7UH69_ECO27</name>
<keyword evidence="4" id="KW-0804">Transcription</keyword>
<dbReference type="Proteomes" id="UP000008205">
    <property type="component" value="Chromosome"/>
</dbReference>
<reference evidence="5 6" key="1">
    <citation type="journal article" date="2009" name="J. Bacteriol.">
        <title>Complete genome sequence and comparative genome analysis of enteropathogenic Escherichia coli O127:H6 strain E2348/69.</title>
        <authorList>
            <person name="Iguchi A."/>
            <person name="Thomson N.R."/>
            <person name="Ogura Y."/>
            <person name="Saunders D."/>
            <person name="Ooka T."/>
            <person name="Henderson I.R."/>
            <person name="Harris D."/>
            <person name="Asadulghani M."/>
            <person name="Kurokawa K."/>
            <person name="Dean P."/>
            <person name="Kenny B."/>
            <person name="Quail M.A."/>
            <person name="Thurston S."/>
            <person name="Dougan G."/>
            <person name="Hayashi T."/>
            <person name="Parkhill J."/>
            <person name="Frankel G."/>
        </authorList>
    </citation>
    <scope>NUCLEOTIDE SEQUENCE [LARGE SCALE GENOMIC DNA]</scope>
    <source>
        <strain evidence="6">E2348/69 / EPEC</strain>
    </source>
</reference>
<evidence type="ECO:0000313" key="5">
    <source>
        <dbReference type="EMBL" id="CAS10461.1"/>
    </source>
</evidence>
<organism evidence="5 6">
    <name type="scientific">Escherichia coli O127:H6 (strain E2348/69 / EPEC)</name>
    <dbReference type="NCBI Taxonomy" id="574521"/>
    <lineage>
        <taxon>Bacteria</taxon>
        <taxon>Pseudomonadati</taxon>
        <taxon>Pseudomonadota</taxon>
        <taxon>Gammaproteobacteria</taxon>
        <taxon>Enterobacterales</taxon>
        <taxon>Enterobacteriaceae</taxon>
        <taxon>Escherichia</taxon>
    </lineage>
</organism>
<accession>B7UH69</accession>
<evidence type="ECO:0000256" key="1">
    <source>
        <dbReference type="ARBA" id="ARBA00009437"/>
    </source>
</evidence>
<proteinExistence type="inferred from homology"/>
<keyword evidence="3" id="KW-0238">DNA-binding</keyword>
<evidence type="ECO:0000256" key="3">
    <source>
        <dbReference type="ARBA" id="ARBA00023125"/>
    </source>
</evidence>
<gene>
    <name evidence="5" type="ordered locus">E2348C_2913</name>
</gene>
<dbReference type="PANTHER" id="PTHR30118">
    <property type="entry name" value="HTH-TYPE TRANSCRIPTIONAL REGULATOR LEUO-RELATED"/>
    <property type="match status" value="1"/>
</dbReference>
<dbReference type="SUPFAM" id="SSF53850">
    <property type="entry name" value="Periplasmic binding protein-like II"/>
    <property type="match status" value="1"/>
</dbReference>
<protein>
    <submittedName>
        <fullName evidence="5">Uncharacterized protein</fullName>
    </submittedName>
</protein>
<dbReference type="HOGENOM" id="CLU_2715946_0_0_6"/>
<evidence type="ECO:0000313" key="6">
    <source>
        <dbReference type="Proteomes" id="UP000008205"/>
    </source>
</evidence>
<dbReference type="AlphaFoldDB" id="B7UH69"/>
<dbReference type="EMBL" id="FM180568">
    <property type="protein sequence ID" value="CAS10461.1"/>
    <property type="molecule type" value="Genomic_DNA"/>
</dbReference>
<dbReference type="KEGG" id="ecg:E2348C_2913"/>
<dbReference type="InterPro" id="IPR050389">
    <property type="entry name" value="LysR-type_TF"/>
</dbReference>
<sequence length="72" mass="8293">MIPDILRLTDMIAVVPSRMVPNNSDLTIIPLPIKIPGFTKSMAWHERTHHDPAHQWIRALCFEINQYSTTVI</sequence>
<keyword evidence="6" id="KW-1185">Reference proteome</keyword>
<dbReference type="GO" id="GO:0003677">
    <property type="term" value="F:DNA binding"/>
    <property type="evidence" value="ECO:0007669"/>
    <property type="project" value="UniProtKB-KW"/>
</dbReference>
<comment type="similarity">
    <text evidence="1">Belongs to the LysR transcriptional regulatory family.</text>
</comment>